<comment type="caution">
    <text evidence="2">The sequence shown here is derived from an EMBL/GenBank/DDBJ whole genome shotgun (WGS) entry which is preliminary data.</text>
</comment>
<protein>
    <submittedName>
        <fullName evidence="2">Uncharacterized protein</fullName>
    </submittedName>
</protein>
<dbReference type="Proteomes" id="UP001410394">
    <property type="component" value="Unassembled WGS sequence"/>
</dbReference>
<feature type="signal peptide" evidence="1">
    <location>
        <begin position="1"/>
        <end position="20"/>
    </location>
</feature>
<dbReference type="RefSeq" id="WP_345917926.1">
    <property type="nucleotide sequence ID" value="NZ_JBDIVE010000001.1"/>
</dbReference>
<proteinExistence type="predicted"/>
<sequence length="305" mass="29773">MHHSVKAAASALLFSLIVAACGGSDDNPTTTTTAAASSSTSSAASSVASSAASSAASSVASSVASSAASSVASSAASSVASSAASSAASSTASSAASSAAAVTTTWGFSDTAYQNASSFFSATYTATGDNSIAQIATEKTVDNLIFFNSTTSAVLRYRPAGSTNNATSSSIWNTNGSFFTTNPATLGAVGSLVTAGTTAGTVRTYIAVPVTSGTAFTVTVSYKQTSGTATLGKVALVGSDNIVLVAKDAGISTTAASANGDTISYSGVAGHTQTHVKIFYSRENDISNGGNASGGINITQIQRVQ</sequence>
<reference evidence="2 3" key="1">
    <citation type="journal article" date="2018" name="Int. J. Syst. Evol. Microbiol.">
        <title>Uliginosibacterium sediminicola sp. nov., isolated from freshwater sediment.</title>
        <authorList>
            <person name="Hwang W.M."/>
            <person name="Kim S.M."/>
            <person name="Kang K."/>
            <person name="Ahn T.Y."/>
        </authorList>
    </citation>
    <scope>NUCLEOTIDE SEQUENCE [LARGE SCALE GENOMIC DNA]</scope>
    <source>
        <strain evidence="2 3">M1-21</strain>
    </source>
</reference>
<keyword evidence="3" id="KW-1185">Reference proteome</keyword>
<evidence type="ECO:0000313" key="2">
    <source>
        <dbReference type="EMBL" id="MEN3067158.1"/>
    </source>
</evidence>
<evidence type="ECO:0000256" key="1">
    <source>
        <dbReference type="SAM" id="SignalP"/>
    </source>
</evidence>
<gene>
    <name evidence="2" type="ORF">ABDB84_01635</name>
</gene>
<feature type="chain" id="PRO_5047221702" evidence="1">
    <location>
        <begin position="21"/>
        <end position="305"/>
    </location>
</feature>
<name>A0ABU9YTV2_9RHOO</name>
<accession>A0ABU9YTV2</accession>
<evidence type="ECO:0000313" key="3">
    <source>
        <dbReference type="Proteomes" id="UP001410394"/>
    </source>
</evidence>
<dbReference type="EMBL" id="JBDIVE010000001">
    <property type="protein sequence ID" value="MEN3067158.1"/>
    <property type="molecule type" value="Genomic_DNA"/>
</dbReference>
<organism evidence="2 3">
    <name type="scientific">Uliginosibacterium sediminicola</name>
    <dbReference type="NCBI Taxonomy" id="2024550"/>
    <lineage>
        <taxon>Bacteria</taxon>
        <taxon>Pseudomonadati</taxon>
        <taxon>Pseudomonadota</taxon>
        <taxon>Betaproteobacteria</taxon>
        <taxon>Rhodocyclales</taxon>
        <taxon>Zoogloeaceae</taxon>
        <taxon>Uliginosibacterium</taxon>
    </lineage>
</organism>
<dbReference type="PROSITE" id="PS51257">
    <property type="entry name" value="PROKAR_LIPOPROTEIN"/>
    <property type="match status" value="1"/>
</dbReference>
<keyword evidence="1" id="KW-0732">Signal</keyword>